<accession>A0A976N1C3</accession>
<proteinExistence type="predicted"/>
<dbReference type="Pfam" id="PF23343">
    <property type="entry name" value="REP_ORF2-G2P"/>
    <property type="match status" value="1"/>
</dbReference>
<protein>
    <submittedName>
        <fullName evidence="2">Replication initiator protein</fullName>
    </submittedName>
</protein>
<dbReference type="EMBL" id="OM869524">
    <property type="protein sequence ID" value="UPW40960.1"/>
    <property type="molecule type" value="Genomic_DNA"/>
</dbReference>
<evidence type="ECO:0000259" key="1">
    <source>
        <dbReference type="Pfam" id="PF23343"/>
    </source>
</evidence>
<sequence length="363" mass="42836">MPCYHPLLRVILQKDFTADGKDAAVVASFPPTLRPGIDHRVKRLSPGSNMFTPCLDSEGYPFQTIPCGKCIGCRMEYSRQWANRCMLELEYHDSAYFVTLTYDDYHVRRSFYPDPDTGEVNLSLTLRKRDSQLFLKRLRFYRPDDKIRFFMCGEYGPSTWRPHMHFILFGLHLDDLVLVGNRRGNNYYHSELLERCWSEKTEIPGLDGKTCATPLSKIGFVEVMEVTWEACAYTARYIMKKLKGPSAAFYEQFGLEPPFVLMSRKPGIARQWYEDHPNIDEFEYINIKTERGGKKFRPPKYYVDLFEEDYPEESELFKQNRLRLTEASIRAKLERTDLSYLDYLQVEEDKFKRRISSLRREEI</sequence>
<organism evidence="2">
    <name type="scientific">Sigmofec virus UA08Rod_5936</name>
    <dbReference type="NCBI Taxonomy" id="2929447"/>
    <lineage>
        <taxon>Viruses</taxon>
        <taxon>Monodnaviria</taxon>
        <taxon>Sangervirae</taxon>
        <taxon>Phixviricota</taxon>
        <taxon>Malgrandaviricetes</taxon>
        <taxon>Petitvirales</taxon>
        <taxon>Microviridae</taxon>
    </lineage>
</organism>
<name>A0A976N1C3_9VIRU</name>
<reference evidence="2" key="1">
    <citation type="submission" date="2022-02" db="EMBL/GenBank/DDBJ databases">
        <title>Towards deciphering the DNA virus diversity associated with rodent species in the families Cricetidae and Heteromyidae.</title>
        <authorList>
            <person name="Lund M."/>
            <person name="Larsen B.B."/>
            <person name="Gryseels S."/>
            <person name="Kraberger S."/>
            <person name="Rowsey D.M."/>
            <person name="Steger L."/>
            <person name="Yule K.M."/>
            <person name="Upham N.S."/>
            <person name="Worobey M."/>
            <person name="Van Doorslaer K."/>
            <person name="Varsani A."/>
        </authorList>
    </citation>
    <scope>NUCLEOTIDE SEQUENCE</scope>
    <source>
        <strain evidence="2">UA08Rod_5936</strain>
    </source>
</reference>
<evidence type="ECO:0000313" key="2">
    <source>
        <dbReference type="EMBL" id="UPW40960.1"/>
    </source>
</evidence>
<dbReference type="InterPro" id="IPR056906">
    <property type="entry name" value="ORF2/G2P_dom"/>
</dbReference>
<feature type="domain" description="Replication-associated protein ORF2/G2P" evidence="1">
    <location>
        <begin position="96"/>
        <end position="241"/>
    </location>
</feature>